<dbReference type="EMBL" id="ML739164">
    <property type="protein sequence ID" value="KAE8351574.1"/>
    <property type="molecule type" value="Genomic_DNA"/>
</dbReference>
<proteinExistence type="predicted"/>
<feature type="region of interest" description="Disordered" evidence="1">
    <location>
        <begin position="231"/>
        <end position="267"/>
    </location>
</feature>
<dbReference type="PANTHER" id="PTHR43040:SF1">
    <property type="entry name" value="RIBONUCLEASE D"/>
    <property type="match status" value="1"/>
</dbReference>
<dbReference type="OrthoDB" id="26838at2759"/>
<dbReference type="Proteomes" id="UP000327118">
    <property type="component" value="Unassembled WGS sequence"/>
</dbReference>
<dbReference type="InterPro" id="IPR012337">
    <property type="entry name" value="RNaseH-like_sf"/>
</dbReference>
<sequence length="267" mass="30401">MDKDIGFINTQKGISDFVDWVALRETSNADMQPPLYIDAEGEKLSRYGKISLLTVLAYSGKDSDLERTHIIDIHTLGAGAFSTVGGHGKSFKDILESPQILKVFFDVRNDSDALYAHYGIKLQGIRDVQLMENARRPSTARRRHVSGLSRCIEELLSKQERDQWRLGKQKGEALWNPDKGGSYNVFNTRPLANEVMSYCVGDVQYLPALYRKYRCDTVRWRNLIAEESQKRVSASQAAEYQPYSREKARSPWSPEQNRMLDSLSTIS</sequence>
<protein>
    <submittedName>
        <fullName evidence="3">Ribonuclease H-like domain-containing protein</fullName>
    </submittedName>
</protein>
<gene>
    <name evidence="3" type="ORF">BDV28DRAFT_158621</name>
</gene>
<dbReference type="Pfam" id="PF01612">
    <property type="entry name" value="DNA_pol_A_exo1"/>
    <property type="match status" value="1"/>
</dbReference>
<evidence type="ECO:0000313" key="3">
    <source>
        <dbReference type="EMBL" id="KAE8351574.1"/>
    </source>
</evidence>
<dbReference type="GO" id="GO:0008408">
    <property type="term" value="F:3'-5' exonuclease activity"/>
    <property type="evidence" value="ECO:0007669"/>
    <property type="project" value="InterPro"/>
</dbReference>
<organism evidence="3 4">
    <name type="scientific">Aspergillus coremiiformis</name>
    <dbReference type="NCBI Taxonomy" id="138285"/>
    <lineage>
        <taxon>Eukaryota</taxon>
        <taxon>Fungi</taxon>
        <taxon>Dikarya</taxon>
        <taxon>Ascomycota</taxon>
        <taxon>Pezizomycotina</taxon>
        <taxon>Eurotiomycetes</taxon>
        <taxon>Eurotiomycetidae</taxon>
        <taxon>Eurotiales</taxon>
        <taxon>Aspergillaceae</taxon>
        <taxon>Aspergillus</taxon>
        <taxon>Aspergillus subgen. Circumdati</taxon>
    </lineage>
</organism>
<dbReference type="InterPro" id="IPR002562">
    <property type="entry name" value="3'-5'_exonuclease_dom"/>
</dbReference>
<dbReference type="AlphaFoldDB" id="A0A5N6Z1P3"/>
<feature type="domain" description="3'-5' exonuclease" evidence="2">
    <location>
        <begin position="30"/>
        <end position="212"/>
    </location>
</feature>
<name>A0A5N6Z1P3_9EURO</name>
<dbReference type="GO" id="GO:0003676">
    <property type="term" value="F:nucleic acid binding"/>
    <property type="evidence" value="ECO:0007669"/>
    <property type="project" value="InterPro"/>
</dbReference>
<dbReference type="SUPFAM" id="SSF53098">
    <property type="entry name" value="Ribonuclease H-like"/>
    <property type="match status" value="1"/>
</dbReference>
<dbReference type="InterPro" id="IPR036397">
    <property type="entry name" value="RNaseH_sf"/>
</dbReference>
<accession>A0A5N6Z1P3</accession>
<dbReference type="GO" id="GO:0006139">
    <property type="term" value="P:nucleobase-containing compound metabolic process"/>
    <property type="evidence" value="ECO:0007669"/>
    <property type="project" value="InterPro"/>
</dbReference>
<evidence type="ECO:0000313" key="4">
    <source>
        <dbReference type="Proteomes" id="UP000327118"/>
    </source>
</evidence>
<evidence type="ECO:0000256" key="1">
    <source>
        <dbReference type="SAM" id="MobiDB-lite"/>
    </source>
</evidence>
<keyword evidence="4" id="KW-1185">Reference proteome</keyword>
<dbReference type="PANTHER" id="PTHR43040">
    <property type="entry name" value="RIBONUCLEASE D"/>
    <property type="match status" value="1"/>
</dbReference>
<evidence type="ECO:0000259" key="2">
    <source>
        <dbReference type="Pfam" id="PF01612"/>
    </source>
</evidence>
<dbReference type="Gene3D" id="3.30.420.10">
    <property type="entry name" value="Ribonuclease H-like superfamily/Ribonuclease H"/>
    <property type="match status" value="1"/>
</dbReference>
<reference evidence="4" key="1">
    <citation type="submission" date="2019-04" db="EMBL/GenBank/DDBJ databases">
        <title>Friends and foes A comparative genomics studyof 23 Aspergillus species from section Flavi.</title>
        <authorList>
            <consortium name="DOE Joint Genome Institute"/>
            <person name="Kjaerbolling I."/>
            <person name="Vesth T."/>
            <person name="Frisvad J.C."/>
            <person name="Nybo J.L."/>
            <person name="Theobald S."/>
            <person name="Kildgaard S."/>
            <person name="Isbrandt T."/>
            <person name="Kuo A."/>
            <person name="Sato A."/>
            <person name="Lyhne E.K."/>
            <person name="Kogle M.E."/>
            <person name="Wiebenga A."/>
            <person name="Kun R.S."/>
            <person name="Lubbers R.J."/>
            <person name="Makela M.R."/>
            <person name="Barry K."/>
            <person name="Chovatia M."/>
            <person name="Clum A."/>
            <person name="Daum C."/>
            <person name="Haridas S."/>
            <person name="He G."/>
            <person name="LaButti K."/>
            <person name="Lipzen A."/>
            <person name="Mondo S."/>
            <person name="Riley R."/>
            <person name="Salamov A."/>
            <person name="Simmons B.A."/>
            <person name="Magnuson J.K."/>
            <person name="Henrissat B."/>
            <person name="Mortensen U.H."/>
            <person name="Larsen T.O."/>
            <person name="Devries R.P."/>
            <person name="Grigoriev I.V."/>
            <person name="Machida M."/>
            <person name="Baker S.E."/>
            <person name="Andersen M.R."/>
        </authorList>
    </citation>
    <scope>NUCLEOTIDE SEQUENCE [LARGE SCALE GENOMIC DNA]</scope>
    <source>
        <strain evidence="4">CBS 553.77</strain>
    </source>
</reference>